<evidence type="ECO:0000313" key="4">
    <source>
        <dbReference type="Proteomes" id="UP000324222"/>
    </source>
</evidence>
<keyword evidence="2" id="KW-0732">Signal</keyword>
<feature type="compositionally biased region" description="Basic and acidic residues" evidence="1">
    <location>
        <begin position="109"/>
        <end position="122"/>
    </location>
</feature>
<feature type="region of interest" description="Disordered" evidence="1">
    <location>
        <begin position="109"/>
        <end position="141"/>
    </location>
</feature>
<sequence>MKAAVMTCVVVALVVAGEVAGTDEGGKGVSGDKSAPEDRLQQDRRGVRLFALSTTTSIKRVATTTITAINTCLSVIAGTTCTGRRKRALFSDLDALEGIEDQAYALHGTQRDEKEVKTEASEGHTAGVEEEQEEEERLQKRELDGRSGRKITIYSSFISTLTLTSTSYLAGTTVTATALCVAPGLTAGCFGK</sequence>
<organism evidence="3 4">
    <name type="scientific">Portunus trituberculatus</name>
    <name type="common">Swimming crab</name>
    <name type="synonym">Neptunus trituberculatus</name>
    <dbReference type="NCBI Taxonomy" id="210409"/>
    <lineage>
        <taxon>Eukaryota</taxon>
        <taxon>Metazoa</taxon>
        <taxon>Ecdysozoa</taxon>
        <taxon>Arthropoda</taxon>
        <taxon>Crustacea</taxon>
        <taxon>Multicrustacea</taxon>
        <taxon>Malacostraca</taxon>
        <taxon>Eumalacostraca</taxon>
        <taxon>Eucarida</taxon>
        <taxon>Decapoda</taxon>
        <taxon>Pleocyemata</taxon>
        <taxon>Brachyura</taxon>
        <taxon>Eubrachyura</taxon>
        <taxon>Portunoidea</taxon>
        <taxon>Portunidae</taxon>
        <taxon>Portuninae</taxon>
        <taxon>Portunus</taxon>
    </lineage>
</organism>
<proteinExistence type="predicted"/>
<name>A0A5B7IW73_PORTR</name>
<feature type="signal peptide" evidence="2">
    <location>
        <begin position="1"/>
        <end position="21"/>
    </location>
</feature>
<comment type="caution">
    <text evidence="3">The sequence shown here is derived from an EMBL/GenBank/DDBJ whole genome shotgun (WGS) entry which is preliminary data.</text>
</comment>
<reference evidence="3 4" key="1">
    <citation type="submission" date="2019-05" db="EMBL/GenBank/DDBJ databases">
        <title>Another draft genome of Portunus trituberculatus and its Hox gene families provides insights of decapod evolution.</title>
        <authorList>
            <person name="Jeong J.-H."/>
            <person name="Song I."/>
            <person name="Kim S."/>
            <person name="Choi T."/>
            <person name="Kim D."/>
            <person name="Ryu S."/>
            <person name="Kim W."/>
        </authorList>
    </citation>
    <scope>NUCLEOTIDE SEQUENCE [LARGE SCALE GENOMIC DNA]</scope>
    <source>
        <tissue evidence="3">Muscle</tissue>
    </source>
</reference>
<keyword evidence="4" id="KW-1185">Reference proteome</keyword>
<accession>A0A5B7IW73</accession>
<dbReference type="OrthoDB" id="6380563at2759"/>
<gene>
    <name evidence="3" type="ORF">E2C01_079182</name>
</gene>
<evidence type="ECO:0000256" key="1">
    <source>
        <dbReference type="SAM" id="MobiDB-lite"/>
    </source>
</evidence>
<dbReference type="Proteomes" id="UP000324222">
    <property type="component" value="Unassembled WGS sequence"/>
</dbReference>
<dbReference type="AlphaFoldDB" id="A0A5B7IW73"/>
<feature type="chain" id="PRO_5022696184" evidence="2">
    <location>
        <begin position="22"/>
        <end position="192"/>
    </location>
</feature>
<protein>
    <submittedName>
        <fullName evidence="3">Uncharacterized protein</fullName>
    </submittedName>
</protein>
<evidence type="ECO:0000313" key="3">
    <source>
        <dbReference type="EMBL" id="MPC84444.1"/>
    </source>
</evidence>
<evidence type="ECO:0000256" key="2">
    <source>
        <dbReference type="SAM" id="SignalP"/>
    </source>
</evidence>
<dbReference type="EMBL" id="VSRR010065453">
    <property type="protein sequence ID" value="MPC84444.1"/>
    <property type="molecule type" value="Genomic_DNA"/>
</dbReference>